<feature type="transmembrane region" description="Helical" evidence="1">
    <location>
        <begin position="141"/>
        <end position="162"/>
    </location>
</feature>
<feature type="transmembrane region" description="Helical" evidence="1">
    <location>
        <begin position="250"/>
        <end position="269"/>
    </location>
</feature>
<reference evidence="3 4" key="1">
    <citation type="submission" date="2012-06" db="EMBL/GenBank/DDBJ databases">
        <title>Draft Genome Sequence of Lactobacillus pasteurii CRBIP 24.76T.</title>
        <authorList>
            <person name="Cousin S."/>
            <person name="Bouchier C."/>
            <person name="Loux V."/>
            <person name="Ma L."/>
            <person name="Creno S."/>
            <person name="Bizet C."/>
            <person name="Clermont D."/>
        </authorList>
    </citation>
    <scope>NUCLEOTIDE SEQUENCE [LARGE SCALE GENOMIC DNA]</scope>
    <source>
        <strain evidence="4">CRBIP 24.76T</strain>
    </source>
</reference>
<feature type="transmembrane region" description="Helical" evidence="1">
    <location>
        <begin position="65"/>
        <end position="92"/>
    </location>
</feature>
<feature type="transmembrane region" description="Helical" evidence="1">
    <location>
        <begin position="224"/>
        <end position="243"/>
    </location>
</feature>
<evidence type="ECO:0000256" key="1">
    <source>
        <dbReference type="SAM" id="Phobius"/>
    </source>
</evidence>
<dbReference type="RefSeq" id="WP_009558955.1">
    <property type="nucleotide sequence ID" value="NZ_AYZN01000018.1"/>
</dbReference>
<feature type="transmembrane region" description="Helical" evidence="1">
    <location>
        <begin position="104"/>
        <end position="121"/>
    </location>
</feature>
<dbReference type="OrthoDB" id="1651152at2"/>
<gene>
    <name evidence="3" type="ORF">BN53_09355</name>
</gene>
<proteinExistence type="predicted"/>
<keyword evidence="4" id="KW-1185">Reference proteome</keyword>
<accession>I7IYC5</accession>
<name>I7IYC5_9LACO</name>
<dbReference type="EMBL" id="CAKD01000001">
    <property type="protein sequence ID" value="CCI84407.1"/>
    <property type="molecule type" value="Genomic_DNA"/>
</dbReference>
<comment type="caution">
    <text evidence="3">The sequence shown here is derived from an EMBL/GenBank/DDBJ whole genome shotgun (WGS) entry which is preliminary data.</text>
</comment>
<dbReference type="GO" id="GO:0009401">
    <property type="term" value="P:phosphoenolpyruvate-dependent sugar phosphotransferase system"/>
    <property type="evidence" value="ECO:0007669"/>
    <property type="project" value="InterPro"/>
</dbReference>
<dbReference type="PROSITE" id="PS51105">
    <property type="entry name" value="PTS_EIIC_TYPE_3"/>
    <property type="match status" value="1"/>
</dbReference>
<evidence type="ECO:0000313" key="4">
    <source>
        <dbReference type="Proteomes" id="UP000009311"/>
    </source>
</evidence>
<sequence>MEKIVNGFLWLRRRSFFRVAQRTFMILMPVATLGAFFEFINSSIFSPNSLIYNLLNFDYTMSDQVWNLGDAISSGLVSVTLGLFGLYVAYFSAVYTARLYHRDATVAGISAVIVLTFYAYMINADNYGKLRNMSYLKMLGFHNLLFAMIIGYLVGQVFHFLGNRYVHVKLENVVAVRSRTLNSLLPAGISVLLGVIFSTLVYYFKINLVEFNYMTKLAEQARSSNNVLIVVFLTILILALSWLGIDGPLLALTATISDGSAVANMNYALRHGDSMNLPYKFLGSSLIRGYGIMGTGGVILALAVVLLLFTNSRQIETIVKWNLLPIIFNSPFGLIIGLPMILNPLFLRPLIFIPAINELLAAAAISIKLIPTPAYPVLSGTPGILTSFLGTNGNWSSFFFTLLLFLLDIALLIPFVYIGIKVNERLKEYDETATIF</sequence>
<dbReference type="GO" id="GO:0008982">
    <property type="term" value="F:protein-N(PI)-phosphohistidine-sugar phosphotransferase activity"/>
    <property type="evidence" value="ECO:0007669"/>
    <property type="project" value="InterPro"/>
</dbReference>
<feature type="transmembrane region" description="Helical" evidence="1">
    <location>
        <begin position="23"/>
        <end position="45"/>
    </location>
</feature>
<dbReference type="InterPro" id="IPR051088">
    <property type="entry name" value="PTS_Sugar-EIIC/EIIB"/>
</dbReference>
<dbReference type="Proteomes" id="UP000009311">
    <property type="component" value="Unassembled WGS sequence"/>
</dbReference>
<keyword evidence="1" id="KW-1133">Transmembrane helix</keyword>
<feature type="transmembrane region" description="Helical" evidence="1">
    <location>
        <begin position="289"/>
        <end position="309"/>
    </location>
</feature>
<dbReference type="STRING" id="1423790.BN53_09355"/>
<keyword evidence="1" id="KW-0472">Membrane</keyword>
<dbReference type="PANTHER" id="PTHR33989">
    <property type="match status" value="1"/>
</dbReference>
<feature type="transmembrane region" description="Helical" evidence="1">
    <location>
        <begin position="321"/>
        <end position="342"/>
    </location>
</feature>
<organism evidence="3 4">
    <name type="scientific">Lactobacillus pasteurii DSM 23907 = CRBIP 24.76</name>
    <dbReference type="NCBI Taxonomy" id="1423790"/>
    <lineage>
        <taxon>Bacteria</taxon>
        <taxon>Bacillati</taxon>
        <taxon>Bacillota</taxon>
        <taxon>Bacilli</taxon>
        <taxon>Lactobacillales</taxon>
        <taxon>Lactobacillaceae</taxon>
        <taxon>Lactobacillus</taxon>
    </lineage>
</organism>
<dbReference type="PANTHER" id="PTHR33989:SF4">
    <property type="entry name" value="PTS SYSTEM N,N'-DIACETYLCHITOBIOSE-SPECIFIC EIIC COMPONENT"/>
    <property type="match status" value="1"/>
</dbReference>
<evidence type="ECO:0000259" key="2">
    <source>
        <dbReference type="PROSITE" id="PS51105"/>
    </source>
</evidence>
<dbReference type="InterPro" id="IPR004501">
    <property type="entry name" value="PTS_EIIC_3"/>
</dbReference>
<protein>
    <submittedName>
        <fullName evidence="3">Cellobiose-specific PTS</fullName>
    </submittedName>
</protein>
<dbReference type="eggNOG" id="COG1455">
    <property type="taxonomic scope" value="Bacteria"/>
</dbReference>
<evidence type="ECO:0000313" key="3">
    <source>
        <dbReference type="EMBL" id="CCI84407.1"/>
    </source>
</evidence>
<feature type="transmembrane region" description="Helical" evidence="1">
    <location>
        <begin position="398"/>
        <end position="420"/>
    </location>
</feature>
<feature type="transmembrane region" description="Helical" evidence="1">
    <location>
        <begin position="183"/>
        <end position="204"/>
    </location>
</feature>
<keyword evidence="1" id="KW-0812">Transmembrane</keyword>
<dbReference type="AlphaFoldDB" id="I7IYC5"/>
<dbReference type="GO" id="GO:0016020">
    <property type="term" value="C:membrane"/>
    <property type="evidence" value="ECO:0007669"/>
    <property type="project" value="InterPro"/>
</dbReference>
<feature type="domain" description="PTS EIIC type-3" evidence="2">
    <location>
        <begin position="1"/>
        <end position="415"/>
    </location>
</feature>